<accession>A0A7C8IWB6</accession>
<evidence type="ECO:0000313" key="2">
    <source>
        <dbReference type="Proteomes" id="UP000475325"/>
    </source>
</evidence>
<gene>
    <name evidence="1" type="ORF">TWF102_003597</name>
</gene>
<reference evidence="1 2" key="1">
    <citation type="submission" date="2019-06" db="EMBL/GenBank/DDBJ databases">
        <authorList>
            <person name="Palmer J.M."/>
        </authorList>
    </citation>
    <scope>NUCLEOTIDE SEQUENCE [LARGE SCALE GENOMIC DNA]</scope>
    <source>
        <strain evidence="1 2">TWF102</strain>
    </source>
</reference>
<evidence type="ECO:0000313" key="1">
    <source>
        <dbReference type="EMBL" id="KAF3078261.1"/>
    </source>
</evidence>
<name>A0A7C8IWB6_ORBOL</name>
<comment type="caution">
    <text evidence="1">The sequence shown here is derived from an EMBL/GenBank/DDBJ whole genome shotgun (WGS) entry which is preliminary data.</text>
</comment>
<organism evidence="1 2">
    <name type="scientific">Orbilia oligospora</name>
    <name type="common">Nematode-trapping fungus</name>
    <name type="synonym">Arthrobotrys oligospora</name>
    <dbReference type="NCBI Taxonomy" id="2813651"/>
    <lineage>
        <taxon>Eukaryota</taxon>
        <taxon>Fungi</taxon>
        <taxon>Dikarya</taxon>
        <taxon>Ascomycota</taxon>
        <taxon>Pezizomycotina</taxon>
        <taxon>Orbiliomycetes</taxon>
        <taxon>Orbiliales</taxon>
        <taxon>Orbiliaceae</taxon>
        <taxon>Orbilia</taxon>
    </lineage>
</organism>
<proteinExistence type="predicted"/>
<sequence>MVKFEVQQLAADDISLYVCKYCVPLTYFCTNACTYIPEICILRWQLSLFLSFILVSFPNEAVLIAENSPKSTNEEPRYFLHQHSTAVKHASKLTSKQASKQAG</sequence>
<dbReference type="EMBL" id="WIQW01000178">
    <property type="protein sequence ID" value="KAF3078261.1"/>
    <property type="molecule type" value="Genomic_DNA"/>
</dbReference>
<protein>
    <submittedName>
        <fullName evidence="1">Uncharacterized protein</fullName>
    </submittedName>
</protein>
<dbReference type="AlphaFoldDB" id="A0A7C8IWB6"/>
<dbReference type="Proteomes" id="UP000475325">
    <property type="component" value="Unassembled WGS sequence"/>
</dbReference>